<gene>
    <name evidence="4" type="ORF">Acr_11g0006660</name>
</gene>
<sequence length="232" mass="25621">MMETIGSLVANEEEKKRSKKGADTKLGKGKREKKIKVDSEETSLKVGLDMCSKNGGVIGAIKLYDWVKRKGIKMGQYHYTVLLYLCSSAATGVVRPTKSGSGGRVESINQDGVKLDSNEFPNPQVKGRTIQLRSGDYDSKNIKNGNNPENYGIQVSEDFKIMALAMGDGDMAFDTVKQMKALGINPRLRSYVPALSAFCNCRDVDKAFAVEEHMSQRASVVSIQKSPNWRWS</sequence>
<feature type="domain" description="PROP1-like PPR" evidence="3">
    <location>
        <begin position="34"/>
        <end position="93"/>
    </location>
</feature>
<dbReference type="InterPro" id="IPR033443">
    <property type="entry name" value="PROP1-like_PPR_dom"/>
</dbReference>
<organism evidence="4 5">
    <name type="scientific">Actinidia rufa</name>
    <dbReference type="NCBI Taxonomy" id="165716"/>
    <lineage>
        <taxon>Eukaryota</taxon>
        <taxon>Viridiplantae</taxon>
        <taxon>Streptophyta</taxon>
        <taxon>Embryophyta</taxon>
        <taxon>Tracheophyta</taxon>
        <taxon>Spermatophyta</taxon>
        <taxon>Magnoliopsida</taxon>
        <taxon>eudicotyledons</taxon>
        <taxon>Gunneridae</taxon>
        <taxon>Pentapetalae</taxon>
        <taxon>asterids</taxon>
        <taxon>Ericales</taxon>
        <taxon>Actinidiaceae</taxon>
        <taxon>Actinidia</taxon>
    </lineage>
</organism>
<evidence type="ECO:0000313" key="5">
    <source>
        <dbReference type="Proteomes" id="UP000585474"/>
    </source>
</evidence>
<proteinExistence type="predicted"/>
<dbReference type="PANTHER" id="PTHR13547">
    <property type="match status" value="1"/>
</dbReference>
<protein>
    <recommendedName>
        <fullName evidence="3">PROP1-like PPR domain-containing protein</fullName>
    </recommendedName>
</protein>
<dbReference type="OrthoDB" id="46913at2759"/>
<evidence type="ECO:0000259" key="3">
    <source>
        <dbReference type="Pfam" id="PF17177"/>
    </source>
</evidence>
<evidence type="ECO:0000256" key="2">
    <source>
        <dbReference type="SAM" id="MobiDB-lite"/>
    </source>
</evidence>
<keyword evidence="1" id="KW-0677">Repeat</keyword>
<dbReference type="EMBL" id="BJWL01000011">
    <property type="protein sequence ID" value="GFY96360.1"/>
    <property type="molecule type" value="Genomic_DNA"/>
</dbReference>
<evidence type="ECO:0000313" key="4">
    <source>
        <dbReference type="EMBL" id="GFY96360.1"/>
    </source>
</evidence>
<feature type="region of interest" description="Disordered" evidence="2">
    <location>
        <begin position="1"/>
        <end position="31"/>
    </location>
</feature>
<keyword evidence="5" id="KW-1185">Reference proteome</keyword>
<accession>A0A7J0FCD4</accession>
<feature type="domain" description="PROP1-like PPR" evidence="3">
    <location>
        <begin position="162"/>
        <end position="216"/>
    </location>
</feature>
<dbReference type="Gene3D" id="1.25.40.10">
    <property type="entry name" value="Tetratricopeptide repeat domain"/>
    <property type="match status" value="2"/>
</dbReference>
<dbReference type="InterPro" id="IPR011990">
    <property type="entry name" value="TPR-like_helical_dom_sf"/>
</dbReference>
<name>A0A7J0FCD4_9ERIC</name>
<feature type="compositionally biased region" description="Basic and acidic residues" evidence="2">
    <location>
        <begin position="12"/>
        <end position="26"/>
    </location>
</feature>
<dbReference type="GO" id="GO:0001682">
    <property type="term" value="P:tRNA 5'-leader removal"/>
    <property type="evidence" value="ECO:0007669"/>
    <property type="project" value="TreeGrafter"/>
</dbReference>
<comment type="caution">
    <text evidence="4">The sequence shown here is derived from an EMBL/GenBank/DDBJ whole genome shotgun (WGS) entry which is preliminary data.</text>
</comment>
<dbReference type="AlphaFoldDB" id="A0A7J0FCD4"/>
<dbReference type="Pfam" id="PF17177">
    <property type="entry name" value="PPR_long"/>
    <property type="match status" value="2"/>
</dbReference>
<dbReference type="GO" id="GO:0004526">
    <property type="term" value="F:ribonuclease P activity"/>
    <property type="evidence" value="ECO:0007669"/>
    <property type="project" value="TreeGrafter"/>
</dbReference>
<evidence type="ECO:0000256" key="1">
    <source>
        <dbReference type="ARBA" id="ARBA00022737"/>
    </source>
</evidence>
<dbReference type="PANTHER" id="PTHR13547:SF7">
    <property type="entry name" value="RIBONUCLEASE P"/>
    <property type="match status" value="1"/>
</dbReference>
<reference evidence="4 5" key="1">
    <citation type="submission" date="2019-07" db="EMBL/GenBank/DDBJ databases">
        <title>De Novo Assembly of kiwifruit Actinidia rufa.</title>
        <authorList>
            <person name="Sugita-Konishi S."/>
            <person name="Sato K."/>
            <person name="Mori E."/>
            <person name="Abe Y."/>
            <person name="Kisaki G."/>
            <person name="Hamano K."/>
            <person name="Suezawa K."/>
            <person name="Otani M."/>
            <person name="Fukuda T."/>
            <person name="Manabe T."/>
            <person name="Gomi K."/>
            <person name="Tabuchi M."/>
            <person name="Akimitsu K."/>
            <person name="Kataoka I."/>
        </authorList>
    </citation>
    <scope>NUCLEOTIDE SEQUENCE [LARGE SCALE GENOMIC DNA]</scope>
    <source>
        <strain evidence="5">cv. Fuchu</strain>
    </source>
</reference>
<dbReference type="Proteomes" id="UP000585474">
    <property type="component" value="Unassembled WGS sequence"/>
</dbReference>